<keyword evidence="4 6" id="KW-0472">Membrane</keyword>
<reference evidence="7 8" key="1">
    <citation type="journal article" date="2019" name="Sci. Rep.">
        <title>Comparative genomics of chytrid fungi reveal insights into the obligate biotrophic and pathogenic lifestyle of Synchytrium endobioticum.</title>
        <authorList>
            <person name="van de Vossenberg B.T.L.H."/>
            <person name="Warris S."/>
            <person name="Nguyen H.D.T."/>
            <person name="van Gent-Pelzer M.P.E."/>
            <person name="Joly D.L."/>
            <person name="van de Geest H.C."/>
            <person name="Bonants P.J.M."/>
            <person name="Smith D.S."/>
            <person name="Levesque C.A."/>
            <person name="van der Lee T.A.J."/>
        </authorList>
    </citation>
    <scope>NUCLEOTIDE SEQUENCE [LARGE SCALE GENOMIC DNA]</scope>
    <source>
        <strain evidence="7 8">MB42</strain>
    </source>
</reference>
<dbReference type="Gene3D" id="1.10.3730.20">
    <property type="match status" value="1"/>
</dbReference>
<accession>A0A507CZV3</accession>
<name>A0A507CZV3_9FUNG</name>
<evidence type="ECO:0000256" key="5">
    <source>
        <dbReference type="SAM" id="MobiDB-lite"/>
    </source>
</evidence>
<gene>
    <name evidence="7" type="ORF">SeMB42_g04245</name>
</gene>
<evidence type="ECO:0000313" key="7">
    <source>
        <dbReference type="EMBL" id="TPX44713.1"/>
    </source>
</evidence>
<protein>
    <submittedName>
        <fullName evidence="7">Uncharacterized protein</fullName>
    </submittedName>
</protein>
<dbReference type="EMBL" id="QEAN01000167">
    <property type="protein sequence ID" value="TPX44713.1"/>
    <property type="molecule type" value="Genomic_DNA"/>
</dbReference>
<dbReference type="SUPFAM" id="SSF103481">
    <property type="entry name" value="Multidrug resistance efflux transporter EmrE"/>
    <property type="match status" value="1"/>
</dbReference>
<dbReference type="InterPro" id="IPR037185">
    <property type="entry name" value="EmrE-like"/>
</dbReference>
<feature type="transmembrane region" description="Helical" evidence="6">
    <location>
        <begin position="591"/>
        <end position="612"/>
    </location>
</feature>
<comment type="caution">
    <text evidence="7">The sequence shown here is derived from an EMBL/GenBank/DDBJ whole genome shotgun (WGS) entry which is preliminary data.</text>
</comment>
<dbReference type="PANTHER" id="PTHR12570:SF85">
    <property type="entry name" value="DUF803 DOMAIN MEMBRANE PROTEIN (AFU_ORTHOLOGUE AFUA_1G15880)"/>
    <property type="match status" value="1"/>
</dbReference>
<feature type="transmembrane region" description="Helical" evidence="6">
    <location>
        <begin position="524"/>
        <end position="544"/>
    </location>
</feature>
<evidence type="ECO:0000256" key="3">
    <source>
        <dbReference type="ARBA" id="ARBA00022989"/>
    </source>
</evidence>
<keyword evidence="8" id="KW-1185">Reference proteome</keyword>
<keyword evidence="3 6" id="KW-1133">Transmembrane helix</keyword>
<dbReference type="AlphaFoldDB" id="A0A507CZV3"/>
<feature type="transmembrane region" description="Helical" evidence="6">
    <location>
        <begin position="556"/>
        <end position="571"/>
    </location>
</feature>
<feature type="transmembrane region" description="Helical" evidence="6">
    <location>
        <begin position="619"/>
        <end position="644"/>
    </location>
</feature>
<sequence>MAFNTRNGPQRRLLHARSRATFDRHFETLTRILKQYLSLEVKYAIALGIVAPHLLTILNPEDEASHGTERDAAINELRAERGRVAKLIDEIRANPTSVSLIDAADHSVLPLKLHNNPRLSPQELSMAPTSHMSVARLHYVMEYNALLWMKYRFKFGQLTSVLAYLPRNSPYRQNLETQQTQTHVLIETYLGRASWYAKELVEMALHSGFGYAKASSHSLSLYGIGNESHNPEPTVPAAFPQPVDPGYLDFDGDLYPDNRNTGLQQLEESDGESSFPVLEDIVEIPPMPYEAESPGSTQPFLYQKYPSPVDFQALAEPPYFDLYPQIGPDIVYESSPGFEAYGSNENPHHVDLGLSHRNEAEVMRSRRWAWQNCRHFGEARACIYGIHHRSAMKRVRESVLYHTHDRRQHIQQAEISLQSGAARMSSFLLGVSAAALGNIAIGSGQVMQKYALNRLCDVDPPLPITNLRHARRERRASDASSDRGQGPHKASRFHQWEWWFGLILCYVGEAAGNMTALSLVSASIVTPLGCIAIVVNAVLGSRVLGETITARQRSGYVLLILGVVVMIMAAPKDQDGLGSTVEQVVNDINSLRFTVAFAVSSVISTSTIFRILVSKHESLGLYVLVTSVFGACSVTTSKILSTVIRLRSVSSNTDDVTLLIASLLVILAGSAIAQEIFKQQAMSKFNVSVFFPTFFSAVNALVGASSILLFKETDSMASSAQFCIIFVCALAIVYIGSARLQPADDHKSAERQD</sequence>
<dbReference type="VEuPathDB" id="FungiDB:SeMB42_g04245"/>
<evidence type="ECO:0000256" key="2">
    <source>
        <dbReference type="ARBA" id="ARBA00022692"/>
    </source>
</evidence>
<evidence type="ECO:0000313" key="8">
    <source>
        <dbReference type="Proteomes" id="UP000317494"/>
    </source>
</evidence>
<dbReference type="GO" id="GO:0016020">
    <property type="term" value="C:membrane"/>
    <property type="evidence" value="ECO:0007669"/>
    <property type="project" value="UniProtKB-SubCell"/>
</dbReference>
<proteinExistence type="predicted"/>
<comment type="subcellular location">
    <subcellularLocation>
        <location evidence="1">Membrane</location>
        <topology evidence="1">Multi-pass membrane protein</topology>
    </subcellularLocation>
</comment>
<dbReference type="PANTHER" id="PTHR12570">
    <property type="match status" value="1"/>
</dbReference>
<dbReference type="Proteomes" id="UP000317494">
    <property type="component" value="Unassembled WGS sequence"/>
</dbReference>
<keyword evidence="2 6" id="KW-0812">Transmembrane</keyword>
<dbReference type="InterPro" id="IPR008521">
    <property type="entry name" value="Mg_trans_NIPA"/>
</dbReference>
<evidence type="ECO:0000256" key="4">
    <source>
        <dbReference type="ARBA" id="ARBA00023136"/>
    </source>
</evidence>
<evidence type="ECO:0000256" key="6">
    <source>
        <dbReference type="SAM" id="Phobius"/>
    </source>
</evidence>
<organism evidence="7 8">
    <name type="scientific">Synchytrium endobioticum</name>
    <dbReference type="NCBI Taxonomy" id="286115"/>
    <lineage>
        <taxon>Eukaryota</taxon>
        <taxon>Fungi</taxon>
        <taxon>Fungi incertae sedis</taxon>
        <taxon>Chytridiomycota</taxon>
        <taxon>Chytridiomycota incertae sedis</taxon>
        <taxon>Chytridiomycetes</taxon>
        <taxon>Synchytriales</taxon>
        <taxon>Synchytriaceae</taxon>
        <taxon>Synchytrium</taxon>
    </lineage>
</organism>
<dbReference type="GO" id="GO:0015095">
    <property type="term" value="F:magnesium ion transmembrane transporter activity"/>
    <property type="evidence" value="ECO:0007669"/>
    <property type="project" value="InterPro"/>
</dbReference>
<feature type="transmembrane region" description="Helical" evidence="6">
    <location>
        <begin position="656"/>
        <end position="677"/>
    </location>
</feature>
<dbReference type="Pfam" id="PF05653">
    <property type="entry name" value="Mg_trans_NIPA"/>
    <property type="match status" value="1"/>
</dbReference>
<feature type="transmembrane region" description="Helical" evidence="6">
    <location>
        <begin position="689"/>
        <end position="710"/>
    </location>
</feature>
<feature type="transmembrane region" description="Helical" evidence="6">
    <location>
        <begin position="716"/>
        <end position="737"/>
    </location>
</feature>
<feature type="region of interest" description="Disordered" evidence="5">
    <location>
        <begin position="467"/>
        <end position="489"/>
    </location>
</feature>
<evidence type="ECO:0000256" key="1">
    <source>
        <dbReference type="ARBA" id="ARBA00004141"/>
    </source>
</evidence>